<reference evidence="9 10" key="1">
    <citation type="journal article" date="2023" name="Res Sq">
        <title>Genomic and morphological characterization of Knufia obscura isolated from the Mars 2020 spacecraft assembly facility.</title>
        <authorList>
            <person name="Chander A.M."/>
            <person name="Teixeira M.M."/>
            <person name="Singh N.K."/>
            <person name="Williams M.P."/>
            <person name="Parker C.W."/>
            <person name="Leo P."/>
            <person name="Stajich J.E."/>
            <person name="Torok T."/>
            <person name="Tighe S."/>
            <person name="Mason C.E."/>
            <person name="Venkateswaran K."/>
        </authorList>
    </citation>
    <scope>NUCLEOTIDE SEQUENCE [LARGE SCALE GENOMIC DNA]</scope>
    <source>
        <strain evidence="9 10">CCFEE 5817</strain>
    </source>
</reference>
<organism evidence="9 10">
    <name type="scientific">Knufia obscura</name>
    <dbReference type="NCBI Taxonomy" id="1635080"/>
    <lineage>
        <taxon>Eukaryota</taxon>
        <taxon>Fungi</taxon>
        <taxon>Dikarya</taxon>
        <taxon>Ascomycota</taxon>
        <taxon>Pezizomycotina</taxon>
        <taxon>Eurotiomycetes</taxon>
        <taxon>Chaetothyriomycetidae</taxon>
        <taxon>Chaetothyriales</taxon>
        <taxon>Trichomeriaceae</taxon>
        <taxon>Knufia</taxon>
    </lineage>
</organism>
<evidence type="ECO:0000256" key="5">
    <source>
        <dbReference type="ARBA" id="ARBA00023242"/>
    </source>
</evidence>
<keyword evidence="4" id="KW-0779">Telomere</keyword>
<feature type="compositionally biased region" description="Polar residues" evidence="7">
    <location>
        <begin position="1158"/>
        <end position="1179"/>
    </location>
</feature>
<dbReference type="InterPro" id="IPR011989">
    <property type="entry name" value="ARM-like"/>
</dbReference>
<feature type="domain" description="Telomere-associated protein Rif1 N-terminal" evidence="8">
    <location>
        <begin position="129"/>
        <end position="508"/>
    </location>
</feature>
<feature type="compositionally biased region" description="Basic residues" evidence="7">
    <location>
        <begin position="1278"/>
        <end position="1290"/>
    </location>
</feature>
<feature type="region of interest" description="Disordered" evidence="7">
    <location>
        <begin position="68"/>
        <end position="88"/>
    </location>
</feature>
<evidence type="ECO:0000256" key="2">
    <source>
        <dbReference type="ARBA" id="ARBA00004574"/>
    </source>
</evidence>
<dbReference type="Proteomes" id="UP001334248">
    <property type="component" value="Unassembled WGS sequence"/>
</dbReference>
<dbReference type="RefSeq" id="XP_064731446.1">
    <property type="nucleotide sequence ID" value="XM_064872788.1"/>
</dbReference>
<keyword evidence="10" id="KW-1185">Reference proteome</keyword>
<comment type="subcellular location">
    <subcellularLocation>
        <location evidence="2">Chromosome</location>
        <location evidence="2">Telomere</location>
    </subcellularLocation>
    <subcellularLocation>
        <location evidence="1">Nucleus</location>
    </subcellularLocation>
</comment>
<dbReference type="GeneID" id="89997812"/>
<keyword evidence="6" id="KW-0131">Cell cycle</keyword>
<evidence type="ECO:0000256" key="3">
    <source>
        <dbReference type="ARBA" id="ARBA00022454"/>
    </source>
</evidence>
<protein>
    <recommendedName>
        <fullName evidence="8">Telomere-associated protein Rif1 N-terminal domain-containing protein</fullName>
    </recommendedName>
</protein>
<sequence length="1459" mass="159930">MSVHEVPLPSPPPDTHLRAPMSGLFSKAAGDILTFNGLSDPAGADSELVARKKVDFHPFAQNILDLPQLSTPESEVPPSLKSLPPSRDCQLSSRPILKHTLSLESTLGLDGQNERKSALDSMESLLQHLANNERSSSIDAYQSITNLIKMYDEAPEQETLQKKMAELQKYIRRDLVVLDTNADALPSEQRLSMGNLVMSALKVLVTMVWSPTYSPCLTDDFRTWTIERSIQVLKDHTAAKATLLHYMHLLATQSFDPRIMAHHNRVPRILEVLQNLTEHISGKAVVSERLLVYQKLVDQAKSTMKQKAKMWIKNLLTAMGHSFKEIRSNAISAGTKACTAFTGHLSVAAMAREALAEVNNERTLSSSISNRLERVLAAKDEANQIPQIWTIILMLCNSGNHKLDTWPQLHEWLKLIQRCFNCSDSTVRVQAFMAWNRLYYVARPTEASEKVVSMLAKPAMIQLDRTGNNQSGKGTRQAVISSYCMLLYYAFRPSAQHTQYTRMWNEFVVKVMTRSFLSNSSANCDLSCRVLSALFHSALPGSRVWNENRAHENTPVDPTELPAIDCKWIRSRMSSVLSIVRLLVDYSSFGPDGKLSEQSYAAQIWCNLIRSLRESTSKEVVPSADAKAAFTSMLAFLKPSTSNQDDEVARSAAADRHALLASITIRVLGPCPILQALESPTERCNSILLQALVQRLAEHPDELGSQADQGKLYERCYALVEEDIRCIAQPQPHDNVVAGTELVRYTNNVLRQTPPSKATQCLLQIQDSAMMLIGGLQSSSDVELGTFGLIIVDLLVQVSPADYKDLDGLLVAVLRTEHRHIREALLEAWREMPLRDVKFSCGPGTIAAIAALRERSREESIRLAAGSEPSSVLFAALQLANKKSKSSADKPHGARPSSSDAASSTSRHQNTRSRPRHDDSQVQFVSIESSPPDYENFESQLLTARQKHVRARQRTEPALTFADIRSSTSTSKKQALITKPEDAGSKIPETPTTPTLPQSRARDDDDQPPTPTPRARRSLLNHLQPDVPSSPPSVVNGETVSKTAATITSSPVKDPAEMEIDDGVQLNGVDETDFALASRKSPAAAVGNQRTTSLVTSNQNMVSERPRSPEFPVGAGPHHPEDKPAAANEDVATTEADALTPTSYSDEYDALAASQLSQNLVEQSQESTISSEVQETPRSISKRKRSEAQHGHSGKKKKRRSSITTIHETYQEQAQNETAEVETDTIVVNMDKISSRPPAGREQSAQRDAAKTAASVPPTPPQASHKSATTTPSSRSSRGGRKPRTKRKTRSQASREGSPVAQIPVPAESSRVELVNLIHADSDVVMAEAQVLSSLELPSLTSEVPETADEEALAARLEHNEPIVNDTALAVPAAEEEPATEDHGTAEEALALTKAPLASTTRSQGTSIEFDLAKNLQGILDQLDTANSSILGKNLDLPTIHSLCFKIGLKAQQLAATQQ</sequence>
<gene>
    <name evidence="9" type="ORF">PMZ80_004363</name>
</gene>
<dbReference type="SUPFAM" id="SSF48371">
    <property type="entry name" value="ARM repeat"/>
    <property type="match status" value="1"/>
</dbReference>
<evidence type="ECO:0000259" key="8">
    <source>
        <dbReference type="Pfam" id="PF12231"/>
    </source>
</evidence>
<evidence type="ECO:0000313" key="10">
    <source>
        <dbReference type="Proteomes" id="UP001334248"/>
    </source>
</evidence>
<feature type="region of interest" description="Disordered" evidence="7">
    <location>
        <begin position="1232"/>
        <end position="1305"/>
    </location>
</feature>
<feature type="region of interest" description="Disordered" evidence="7">
    <location>
        <begin position="1158"/>
        <end position="1203"/>
    </location>
</feature>
<evidence type="ECO:0000256" key="7">
    <source>
        <dbReference type="SAM" id="MobiDB-lite"/>
    </source>
</evidence>
<proteinExistence type="predicted"/>
<feature type="region of interest" description="Disordered" evidence="7">
    <location>
        <begin position="960"/>
        <end position="1016"/>
    </location>
</feature>
<keyword evidence="3" id="KW-0158">Chromosome</keyword>
<keyword evidence="5" id="KW-0539">Nucleus</keyword>
<evidence type="ECO:0000313" key="9">
    <source>
        <dbReference type="EMBL" id="KAK5943356.1"/>
    </source>
</evidence>
<evidence type="ECO:0000256" key="1">
    <source>
        <dbReference type="ARBA" id="ARBA00004123"/>
    </source>
</evidence>
<feature type="region of interest" description="Disordered" evidence="7">
    <location>
        <begin position="1"/>
        <end position="21"/>
    </location>
</feature>
<feature type="compositionally biased region" description="Low complexity" evidence="7">
    <location>
        <begin position="897"/>
        <end position="906"/>
    </location>
</feature>
<feature type="compositionally biased region" description="Basic residues" evidence="7">
    <location>
        <begin position="1192"/>
        <end position="1201"/>
    </location>
</feature>
<name>A0ABR0RRX6_9EURO</name>
<dbReference type="InterPro" id="IPR016024">
    <property type="entry name" value="ARM-type_fold"/>
</dbReference>
<evidence type="ECO:0000256" key="4">
    <source>
        <dbReference type="ARBA" id="ARBA00022895"/>
    </source>
</evidence>
<dbReference type="InterPro" id="IPR022031">
    <property type="entry name" value="Rif1_N"/>
</dbReference>
<feature type="region of interest" description="Disordered" evidence="7">
    <location>
        <begin position="884"/>
        <end position="923"/>
    </location>
</feature>
<accession>A0ABR0RRX6</accession>
<dbReference type="EMBL" id="JAVHJV010000004">
    <property type="protein sequence ID" value="KAK5943356.1"/>
    <property type="molecule type" value="Genomic_DNA"/>
</dbReference>
<dbReference type="PANTHER" id="PTHR22928">
    <property type="entry name" value="TELOMERE-ASSOCIATED PROTEIN RIF1"/>
    <property type="match status" value="1"/>
</dbReference>
<evidence type="ECO:0000256" key="6">
    <source>
        <dbReference type="ARBA" id="ARBA00023306"/>
    </source>
</evidence>
<dbReference type="PANTHER" id="PTHR22928:SF3">
    <property type="entry name" value="TELOMERE-ASSOCIATED PROTEIN RIF1"/>
    <property type="match status" value="1"/>
</dbReference>
<feature type="region of interest" description="Disordered" evidence="7">
    <location>
        <begin position="1098"/>
        <end position="1132"/>
    </location>
</feature>
<dbReference type="Gene3D" id="1.25.10.10">
    <property type="entry name" value="Leucine-rich Repeat Variant"/>
    <property type="match status" value="1"/>
</dbReference>
<dbReference type="Pfam" id="PF12231">
    <property type="entry name" value="Rif1_N"/>
    <property type="match status" value="1"/>
</dbReference>
<comment type="caution">
    <text evidence="9">The sequence shown here is derived from an EMBL/GenBank/DDBJ whole genome shotgun (WGS) entry which is preliminary data.</text>
</comment>